<evidence type="ECO:0000313" key="1">
    <source>
        <dbReference type="EMBL" id="KKK52688.1"/>
    </source>
</evidence>
<proteinExistence type="predicted"/>
<comment type="caution">
    <text evidence="1">The sequence shown here is derived from an EMBL/GenBank/DDBJ whole genome shotgun (WGS) entry which is preliminary data.</text>
</comment>
<sequence>MKYLHLIMDHFYSKKFIELIQIYFNPEEHQFIIIRHGNEKKYINPDMYQNIKLYILSRNKITRFLTYKFLTIRKLMKQAEYFFIHYMTEEIFGLLFRFKGKTKIIWVIWGADLYKYIPIQLYNQFTLVLVNK</sequence>
<evidence type="ECO:0008006" key="2">
    <source>
        <dbReference type="Google" id="ProtNLM"/>
    </source>
</evidence>
<reference evidence="1" key="1">
    <citation type="journal article" date="2015" name="Nature">
        <title>Complex archaea that bridge the gap between prokaryotes and eukaryotes.</title>
        <authorList>
            <person name="Spang A."/>
            <person name="Saw J.H."/>
            <person name="Jorgensen S.L."/>
            <person name="Zaremba-Niedzwiedzka K."/>
            <person name="Martijn J."/>
            <person name="Lind A.E."/>
            <person name="van Eijk R."/>
            <person name="Schleper C."/>
            <person name="Guy L."/>
            <person name="Ettema T.J."/>
        </authorList>
    </citation>
    <scope>NUCLEOTIDE SEQUENCE</scope>
</reference>
<organism evidence="1">
    <name type="scientific">marine sediment metagenome</name>
    <dbReference type="NCBI Taxonomy" id="412755"/>
    <lineage>
        <taxon>unclassified sequences</taxon>
        <taxon>metagenomes</taxon>
        <taxon>ecological metagenomes</taxon>
    </lineage>
</organism>
<feature type="non-terminal residue" evidence="1">
    <location>
        <position position="132"/>
    </location>
</feature>
<dbReference type="AlphaFoldDB" id="A0A0F8W7R7"/>
<accession>A0A0F8W7R7</accession>
<name>A0A0F8W7R7_9ZZZZ</name>
<protein>
    <recommendedName>
        <fullName evidence="2">Glycosyltransferase subfamily 4-like N-terminal domain-containing protein</fullName>
    </recommendedName>
</protein>
<gene>
    <name evidence="1" type="ORF">LCGC14_3102400</name>
</gene>
<dbReference type="EMBL" id="LAZR01066894">
    <property type="protein sequence ID" value="KKK52688.1"/>
    <property type="molecule type" value="Genomic_DNA"/>
</dbReference>